<evidence type="ECO:0000256" key="1">
    <source>
        <dbReference type="ARBA" id="ARBA00004141"/>
    </source>
</evidence>
<feature type="compositionally biased region" description="Basic and acidic residues" evidence="6">
    <location>
        <begin position="163"/>
        <end position="181"/>
    </location>
</feature>
<accession>A0AA39WQ01</accession>
<dbReference type="Gene3D" id="1.20.58.340">
    <property type="entry name" value="Magnesium transport protein CorA, transmembrane region"/>
    <property type="match status" value="1"/>
</dbReference>
<dbReference type="EMBL" id="JAULSU010000004">
    <property type="protein sequence ID" value="KAK0619465.1"/>
    <property type="molecule type" value="Genomic_DNA"/>
</dbReference>
<feature type="region of interest" description="Disordered" evidence="6">
    <location>
        <begin position="890"/>
        <end position="910"/>
    </location>
</feature>
<reference evidence="8" key="1">
    <citation type="submission" date="2023-06" db="EMBL/GenBank/DDBJ databases">
        <title>Genome-scale phylogeny and comparative genomics of the fungal order Sordariales.</title>
        <authorList>
            <consortium name="Lawrence Berkeley National Laboratory"/>
            <person name="Hensen N."/>
            <person name="Bonometti L."/>
            <person name="Westerberg I."/>
            <person name="Brannstrom I.O."/>
            <person name="Guillou S."/>
            <person name="Cros-Aarteil S."/>
            <person name="Calhoun S."/>
            <person name="Haridas S."/>
            <person name="Kuo A."/>
            <person name="Mondo S."/>
            <person name="Pangilinan J."/>
            <person name="Riley R."/>
            <person name="Labutti K."/>
            <person name="Andreopoulos B."/>
            <person name="Lipzen A."/>
            <person name="Chen C."/>
            <person name="Yanf M."/>
            <person name="Daum C."/>
            <person name="Ng V."/>
            <person name="Clum A."/>
            <person name="Steindorff A."/>
            <person name="Ohm R."/>
            <person name="Martin F."/>
            <person name="Silar P."/>
            <person name="Natvig D."/>
            <person name="Lalanne C."/>
            <person name="Gautier V."/>
            <person name="Ament-Velasquez S.L."/>
            <person name="Kruys A."/>
            <person name="Hutchinson M.I."/>
            <person name="Powell A.J."/>
            <person name="Barry K."/>
            <person name="Miller A.N."/>
            <person name="Grigoriev I.V."/>
            <person name="Debuchy R."/>
            <person name="Gladieux P."/>
            <person name="Thoren M.H."/>
            <person name="Johannesson H."/>
        </authorList>
    </citation>
    <scope>NUCLEOTIDE SEQUENCE</scope>
    <source>
        <strain evidence="8">CBS 606.72</strain>
    </source>
</reference>
<evidence type="ECO:0000313" key="8">
    <source>
        <dbReference type="EMBL" id="KAK0619465.1"/>
    </source>
</evidence>
<dbReference type="Proteomes" id="UP001175000">
    <property type="component" value="Unassembled WGS sequence"/>
</dbReference>
<dbReference type="PANTHER" id="PTHR47685:SF1">
    <property type="entry name" value="MAGNESIUM TRANSPORT PROTEIN CORA"/>
    <property type="match status" value="1"/>
</dbReference>
<keyword evidence="3 7" id="KW-1133">Transmembrane helix</keyword>
<dbReference type="PANTHER" id="PTHR47685">
    <property type="entry name" value="MAGNESIUM TRANSPORT PROTEIN CORA"/>
    <property type="match status" value="1"/>
</dbReference>
<feature type="region of interest" description="Disordered" evidence="6">
    <location>
        <begin position="299"/>
        <end position="346"/>
    </location>
</feature>
<comment type="caution">
    <text evidence="8">The sequence shown here is derived from an EMBL/GenBank/DDBJ whole genome shotgun (WGS) entry which is preliminary data.</text>
</comment>
<evidence type="ECO:0000256" key="7">
    <source>
        <dbReference type="SAM" id="Phobius"/>
    </source>
</evidence>
<dbReference type="GO" id="GO:0016020">
    <property type="term" value="C:membrane"/>
    <property type="evidence" value="ECO:0007669"/>
    <property type="project" value="UniProtKB-SubCell"/>
</dbReference>
<feature type="compositionally biased region" description="Basic and acidic residues" evidence="6">
    <location>
        <begin position="893"/>
        <end position="910"/>
    </location>
</feature>
<dbReference type="InterPro" id="IPR050829">
    <property type="entry name" value="CorA_MIT"/>
</dbReference>
<feature type="compositionally biased region" description="Low complexity" evidence="6">
    <location>
        <begin position="321"/>
        <end position="332"/>
    </location>
</feature>
<organism evidence="8 9">
    <name type="scientific">Immersiella caudata</name>
    <dbReference type="NCBI Taxonomy" id="314043"/>
    <lineage>
        <taxon>Eukaryota</taxon>
        <taxon>Fungi</taxon>
        <taxon>Dikarya</taxon>
        <taxon>Ascomycota</taxon>
        <taxon>Pezizomycotina</taxon>
        <taxon>Sordariomycetes</taxon>
        <taxon>Sordariomycetidae</taxon>
        <taxon>Sordariales</taxon>
        <taxon>Lasiosphaeriaceae</taxon>
        <taxon>Immersiella</taxon>
    </lineage>
</organism>
<dbReference type="AlphaFoldDB" id="A0AA39WQ01"/>
<protein>
    <submittedName>
        <fullName evidence="8">Uncharacterized protein</fullName>
    </submittedName>
</protein>
<evidence type="ECO:0000313" key="9">
    <source>
        <dbReference type="Proteomes" id="UP001175000"/>
    </source>
</evidence>
<feature type="coiled-coil region" evidence="5">
    <location>
        <begin position="721"/>
        <end position="775"/>
    </location>
</feature>
<gene>
    <name evidence="8" type="ORF">B0T14DRAFT_208799</name>
</gene>
<feature type="region of interest" description="Disordered" evidence="6">
    <location>
        <begin position="160"/>
        <end position="181"/>
    </location>
</feature>
<comment type="subcellular location">
    <subcellularLocation>
        <location evidence="1">Membrane</location>
        <topology evidence="1">Multi-pass membrane protein</topology>
    </subcellularLocation>
</comment>
<evidence type="ECO:0000256" key="4">
    <source>
        <dbReference type="ARBA" id="ARBA00023136"/>
    </source>
</evidence>
<feature type="transmembrane region" description="Helical" evidence="7">
    <location>
        <begin position="781"/>
        <end position="802"/>
    </location>
</feature>
<evidence type="ECO:0000256" key="3">
    <source>
        <dbReference type="ARBA" id="ARBA00022989"/>
    </source>
</evidence>
<sequence>MLTMEADSDAARGVLGDRLIDIHIDIQFAKIVPERNAPGYAKKYAKEPWKHCRDAPNTFLSIRVDSRDEFMRQLKNLDRAKHDRVQHEIDRIKKTRLRFETNKDKRRMLDALRASQGAWRVEVVDNVDDYLEETLNKDAAVYGHRDRDIALLHRLKRNWSLPQKDEPPSEDSHQVKPKDPDPEHGFKACAMYFSPAHDGTGWVGASAKHSEFIGKFPNQKIPVRQLLQENEDNPLTKNEGNYLRYFHFPANNMSWIEKAMARFYSEHDIIHDDYKQQPKMTRAERLLCREFWRGQLHGSGSKAPVHARHMRSRCSVVPRDSSSGVVVQESGGNPSANGKVARPEAQGARTGNNLALFLPYLHWETDSRRAKMVQAIQEAPGAKSKSARKTEIDVVTLLQKKADQSKNWNIKTFRASEKPTRSALGQYLIDLARVADAMDYEADEQLLRDNLHKDPPLHIRRTLDQYYFLTLDDTSARDRDQVVYRETRAGRSFHSRNTRVVMVDQLWLWILDDHTIITSFPRRWGRNKPDPSGVHKCLREHLSNNSNVKSIHHLALLIIDQCSRVFFDRTKPLDQRPEVIDIFGSAIGNVTELTTIAYDVFWRNTALHSRNLNTIVETLSQPSNQKYLDINPEGTLLREAQDIAEELKMMRRVFSQQYQVVKDYRRHLGLLSGDVRYERDVLRSVLASLSQSLQDPGTETPVVPQRAVRQPTQFDEAVQAADILLELIDNRQAELQDLEESALRTCRQLEGLLGLKQQQASIVEAKAALKRADESVKQGRAIMAFTLVTIFFLPLGFFAAFFGMNNADTTGDTWMTLDQQVMYMFIFSAIVITLSISIAFSPWVRTVLNLCFRVPLTYAAEYTGIRGLWKLSPLEGSKVRRRNHISMAKISRRRQEREESRRRSGQDTHRMINGVGGDTLQYRYSKRAERVDTMV</sequence>
<name>A0AA39WQ01_9PEZI</name>
<keyword evidence="4 7" id="KW-0472">Membrane</keyword>
<evidence type="ECO:0000256" key="5">
    <source>
        <dbReference type="SAM" id="Coils"/>
    </source>
</evidence>
<keyword evidence="5" id="KW-0175">Coiled coil</keyword>
<evidence type="ECO:0000256" key="6">
    <source>
        <dbReference type="SAM" id="MobiDB-lite"/>
    </source>
</evidence>
<evidence type="ECO:0000256" key="2">
    <source>
        <dbReference type="ARBA" id="ARBA00022692"/>
    </source>
</evidence>
<keyword evidence="2 7" id="KW-0812">Transmembrane</keyword>
<dbReference type="InterPro" id="IPR045863">
    <property type="entry name" value="CorA_TM1_TM2"/>
</dbReference>
<dbReference type="SUPFAM" id="SSF144083">
    <property type="entry name" value="Magnesium transport protein CorA, transmembrane region"/>
    <property type="match status" value="1"/>
</dbReference>
<proteinExistence type="predicted"/>
<keyword evidence="9" id="KW-1185">Reference proteome</keyword>
<feature type="transmembrane region" description="Helical" evidence="7">
    <location>
        <begin position="822"/>
        <end position="844"/>
    </location>
</feature>